<dbReference type="Proteomes" id="UP000316304">
    <property type="component" value="Unassembled WGS sequence"/>
</dbReference>
<evidence type="ECO:0000313" key="2">
    <source>
        <dbReference type="EMBL" id="TWU22399.1"/>
    </source>
</evidence>
<feature type="chain" id="PRO_5022703472" evidence="1">
    <location>
        <begin position="20"/>
        <end position="178"/>
    </location>
</feature>
<name>A0A5C6CI23_9BACT</name>
<gene>
    <name evidence="2" type="ORF">Pla52o_34550</name>
</gene>
<evidence type="ECO:0000256" key="1">
    <source>
        <dbReference type="SAM" id="SignalP"/>
    </source>
</evidence>
<feature type="signal peptide" evidence="1">
    <location>
        <begin position="1"/>
        <end position="19"/>
    </location>
</feature>
<protein>
    <submittedName>
        <fullName evidence="2">Uncharacterized protein</fullName>
    </submittedName>
</protein>
<proteinExistence type="predicted"/>
<sequence length="178" mass="18476" precursor="true">MKKWFGLLSLCLLGLGLLASGCTPSEVASGPDAGDASSSAVSSQFVVDSEPEGAIPVGEARQSIQDEEAVTLVGLIGGSSNPFVDGLAAFTIVDAKVPYCAPEEGCPTPWDYCCETDAVKDNIATVKLVDATGKPVANDARELLNVKELSTVVVEGTAKRDEQGNLSVNASKVYVRPE</sequence>
<accession>A0A5C6CI23</accession>
<dbReference type="AlphaFoldDB" id="A0A5C6CI23"/>
<comment type="caution">
    <text evidence="2">The sequence shown here is derived from an EMBL/GenBank/DDBJ whole genome shotgun (WGS) entry which is preliminary data.</text>
</comment>
<dbReference type="PROSITE" id="PS51257">
    <property type="entry name" value="PROKAR_LIPOPROTEIN"/>
    <property type="match status" value="1"/>
</dbReference>
<evidence type="ECO:0000313" key="3">
    <source>
        <dbReference type="Proteomes" id="UP000316304"/>
    </source>
</evidence>
<dbReference type="RefSeq" id="WP_146595569.1">
    <property type="nucleotide sequence ID" value="NZ_SJPT01000005.1"/>
</dbReference>
<reference evidence="2 3" key="1">
    <citation type="submission" date="2019-02" db="EMBL/GenBank/DDBJ databases">
        <title>Deep-cultivation of Planctomycetes and their phenomic and genomic characterization uncovers novel biology.</title>
        <authorList>
            <person name="Wiegand S."/>
            <person name="Jogler M."/>
            <person name="Boedeker C."/>
            <person name="Pinto D."/>
            <person name="Vollmers J."/>
            <person name="Rivas-Marin E."/>
            <person name="Kohn T."/>
            <person name="Peeters S.H."/>
            <person name="Heuer A."/>
            <person name="Rast P."/>
            <person name="Oberbeckmann S."/>
            <person name="Bunk B."/>
            <person name="Jeske O."/>
            <person name="Meyerdierks A."/>
            <person name="Storesund J.E."/>
            <person name="Kallscheuer N."/>
            <person name="Luecker S."/>
            <person name="Lage O.M."/>
            <person name="Pohl T."/>
            <person name="Merkel B.J."/>
            <person name="Hornburger P."/>
            <person name="Mueller R.-W."/>
            <person name="Bruemmer F."/>
            <person name="Labrenz M."/>
            <person name="Spormann A.M."/>
            <person name="Op Den Camp H."/>
            <person name="Overmann J."/>
            <person name="Amann R."/>
            <person name="Jetten M.S.M."/>
            <person name="Mascher T."/>
            <person name="Medema M.H."/>
            <person name="Devos D.P."/>
            <person name="Kaster A.-K."/>
            <person name="Ovreas L."/>
            <person name="Rohde M."/>
            <person name="Galperin M.Y."/>
            <person name="Jogler C."/>
        </authorList>
    </citation>
    <scope>NUCLEOTIDE SEQUENCE [LARGE SCALE GENOMIC DNA]</scope>
    <source>
        <strain evidence="2 3">Pla52o</strain>
    </source>
</reference>
<keyword evidence="1" id="KW-0732">Signal</keyword>
<organism evidence="2 3">
    <name type="scientific">Novipirellula galeiformis</name>
    <dbReference type="NCBI Taxonomy" id="2528004"/>
    <lineage>
        <taxon>Bacteria</taxon>
        <taxon>Pseudomonadati</taxon>
        <taxon>Planctomycetota</taxon>
        <taxon>Planctomycetia</taxon>
        <taxon>Pirellulales</taxon>
        <taxon>Pirellulaceae</taxon>
        <taxon>Novipirellula</taxon>
    </lineage>
</organism>
<dbReference type="EMBL" id="SJPT01000005">
    <property type="protein sequence ID" value="TWU22399.1"/>
    <property type="molecule type" value="Genomic_DNA"/>
</dbReference>
<keyword evidence="3" id="KW-1185">Reference proteome</keyword>
<dbReference type="OrthoDB" id="278607at2"/>